<dbReference type="InterPro" id="IPR016187">
    <property type="entry name" value="CTDL_fold"/>
</dbReference>
<dbReference type="SMART" id="SM00034">
    <property type="entry name" value="CLECT"/>
    <property type="match status" value="1"/>
</dbReference>
<dbReference type="InterPro" id="IPR016186">
    <property type="entry name" value="C-type_lectin-like/link_sf"/>
</dbReference>
<reference evidence="4" key="1">
    <citation type="submission" date="2022-08" db="UniProtKB">
        <authorList>
            <consortium name="EnsemblMetazoa"/>
        </authorList>
    </citation>
    <scope>IDENTIFICATION</scope>
    <source>
        <strain evidence="4">05x7-T-G4-1.051#20</strain>
    </source>
</reference>
<name>A0A8W8I6D5_MAGGI</name>
<keyword evidence="5" id="KW-1185">Reference proteome</keyword>
<dbReference type="PROSITE" id="PS00615">
    <property type="entry name" value="C_TYPE_LECTIN_1"/>
    <property type="match status" value="1"/>
</dbReference>
<evidence type="ECO:0000313" key="5">
    <source>
        <dbReference type="Proteomes" id="UP000005408"/>
    </source>
</evidence>
<dbReference type="SUPFAM" id="SSF56436">
    <property type="entry name" value="C-type lectin-like"/>
    <property type="match status" value="1"/>
</dbReference>
<dbReference type="InterPro" id="IPR018378">
    <property type="entry name" value="C-type_lectin_CS"/>
</dbReference>
<dbReference type="PANTHER" id="PTHR22803">
    <property type="entry name" value="MANNOSE, PHOSPHOLIPASE, LECTIN RECEPTOR RELATED"/>
    <property type="match status" value="1"/>
</dbReference>
<dbReference type="InterPro" id="IPR050111">
    <property type="entry name" value="C-type_lectin/snaclec_domain"/>
</dbReference>
<evidence type="ECO:0000259" key="3">
    <source>
        <dbReference type="PROSITE" id="PS50041"/>
    </source>
</evidence>
<dbReference type="AlphaFoldDB" id="A0A8W8I6D5"/>
<feature type="signal peptide" evidence="2">
    <location>
        <begin position="1"/>
        <end position="17"/>
    </location>
</feature>
<dbReference type="InterPro" id="IPR001304">
    <property type="entry name" value="C-type_lectin-like"/>
</dbReference>
<protein>
    <recommendedName>
        <fullName evidence="3">C-type lectin domain-containing protein</fullName>
    </recommendedName>
</protein>
<dbReference type="Proteomes" id="UP000005408">
    <property type="component" value="Unassembled WGS sequence"/>
</dbReference>
<dbReference type="OrthoDB" id="10047605at2759"/>
<keyword evidence="1" id="KW-1015">Disulfide bond</keyword>
<proteinExistence type="predicted"/>
<evidence type="ECO:0000256" key="2">
    <source>
        <dbReference type="SAM" id="SignalP"/>
    </source>
</evidence>
<feature type="chain" id="PRO_5042430762" description="C-type lectin domain-containing protein" evidence="2">
    <location>
        <begin position="18"/>
        <end position="152"/>
    </location>
</feature>
<dbReference type="CDD" id="cd00037">
    <property type="entry name" value="CLECT"/>
    <property type="match status" value="1"/>
</dbReference>
<dbReference type="OMA" id="WEYSSTH"/>
<keyword evidence="2" id="KW-0732">Signal</keyword>
<dbReference type="EnsemblMetazoa" id="G12702.3">
    <property type="protein sequence ID" value="G12702.3:cds"/>
    <property type="gene ID" value="G12702"/>
</dbReference>
<dbReference type="EnsemblMetazoa" id="G12702.2">
    <property type="protein sequence ID" value="G12702.2:cds"/>
    <property type="gene ID" value="G12702"/>
</dbReference>
<evidence type="ECO:0000256" key="1">
    <source>
        <dbReference type="ARBA" id="ARBA00023157"/>
    </source>
</evidence>
<dbReference type="Pfam" id="PF00059">
    <property type="entry name" value="Lectin_C"/>
    <property type="match status" value="1"/>
</dbReference>
<dbReference type="Gene3D" id="3.10.100.10">
    <property type="entry name" value="Mannose-Binding Protein A, subunit A"/>
    <property type="match status" value="1"/>
</dbReference>
<evidence type="ECO:0000313" key="4">
    <source>
        <dbReference type="EnsemblMetazoa" id="G12702.3:cds"/>
    </source>
</evidence>
<dbReference type="PROSITE" id="PS50041">
    <property type="entry name" value="C_TYPE_LECTIN_2"/>
    <property type="match status" value="1"/>
</dbReference>
<accession>A0A8W8I6D5</accession>
<feature type="domain" description="C-type lectin" evidence="3">
    <location>
        <begin position="25"/>
        <end position="141"/>
    </location>
</feature>
<organism evidence="4 5">
    <name type="scientific">Magallana gigas</name>
    <name type="common">Pacific oyster</name>
    <name type="synonym">Crassostrea gigas</name>
    <dbReference type="NCBI Taxonomy" id="29159"/>
    <lineage>
        <taxon>Eukaryota</taxon>
        <taxon>Metazoa</taxon>
        <taxon>Spiralia</taxon>
        <taxon>Lophotrochozoa</taxon>
        <taxon>Mollusca</taxon>
        <taxon>Bivalvia</taxon>
        <taxon>Autobranchia</taxon>
        <taxon>Pteriomorphia</taxon>
        <taxon>Ostreida</taxon>
        <taxon>Ostreoidea</taxon>
        <taxon>Ostreidae</taxon>
        <taxon>Magallana</taxon>
    </lineage>
</organism>
<sequence>MALKLLISVCLLSEIYGCYTGWVPYQGKCYFFSHTTASWADAGSICAQLGSKLAEPKSRQEANFLKSHSQSLDKSFYLGISDLVEEGIWEYSSTHEPITFNLFHPGEPCCYLRENCLIMWEPFHGDWGDVTCSDPYYYVCEVDDGGSPSVIG</sequence>